<gene>
    <name evidence="1" type="ORF">BAA01_11525</name>
</gene>
<dbReference type="EMBL" id="LZRT01000087">
    <property type="protein sequence ID" value="OUM86632.1"/>
    <property type="molecule type" value="Genomic_DNA"/>
</dbReference>
<dbReference type="AlphaFoldDB" id="A0A1Y3PH09"/>
<comment type="caution">
    <text evidence="1">The sequence shown here is derived from an EMBL/GenBank/DDBJ whole genome shotgun (WGS) entry which is preliminary data.</text>
</comment>
<proteinExistence type="predicted"/>
<name>A0A1Y3PH09_9BACI</name>
<organism evidence="1 2">
    <name type="scientific">Bacillus thermozeamaize</name>
    <dbReference type="NCBI Taxonomy" id="230954"/>
    <lineage>
        <taxon>Bacteria</taxon>
        <taxon>Bacillati</taxon>
        <taxon>Bacillota</taxon>
        <taxon>Bacilli</taxon>
        <taxon>Bacillales</taxon>
        <taxon>Bacillaceae</taxon>
        <taxon>Bacillus</taxon>
    </lineage>
</organism>
<accession>A0A1Y3PH09</accession>
<reference evidence="2" key="1">
    <citation type="submission" date="2016-06" db="EMBL/GenBank/DDBJ databases">
        <authorList>
            <person name="Nascimento L."/>
            <person name="Pereira R.V."/>
            <person name="Martins L.F."/>
            <person name="Quaggio R.B."/>
            <person name="Silva A.M."/>
            <person name="Setubal J.C."/>
        </authorList>
    </citation>
    <scope>NUCLEOTIDE SEQUENCE [LARGE SCALE GENOMIC DNA]</scope>
</reference>
<sequence>MVEKLEELLGRKLTPKERRYAQWIDGWDREAVAVFTNFFNELHAAGLVRGLTGRAGGKMVGERGWVPLSETVAKGV</sequence>
<protein>
    <submittedName>
        <fullName evidence="1">Uncharacterized protein</fullName>
    </submittedName>
</protein>
<evidence type="ECO:0000313" key="2">
    <source>
        <dbReference type="Proteomes" id="UP000196475"/>
    </source>
</evidence>
<dbReference type="Proteomes" id="UP000196475">
    <property type="component" value="Unassembled WGS sequence"/>
</dbReference>
<evidence type="ECO:0000313" key="1">
    <source>
        <dbReference type="EMBL" id="OUM86632.1"/>
    </source>
</evidence>